<evidence type="ECO:0000313" key="1">
    <source>
        <dbReference type="EMBL" id="EJD74282.1"/>
    </source>
</evidence>
<dbReference type="KEGG" id="loa:LOAG_18381"/>
<gene>
    <name evidence="1" type="ORF">LOAG_18381</name>
</gene>
<dbReference type="CTD" id="31251917"/>
<organism evidence="1">
    <name type="scientific">Loa loa</name>
    <name type="common">Eye worm</name>
    <name type="synonym">Filaria loa</name>
    <dbReference type="NCBI Taxonomy" id="7209"/>
    <lineage>
        <taxon>Eukaryota</taxon>
        <taxon>Metazoa</taxon>
        <taxon>Ecdysozoa</taxon>
        <taxon>Nematoda</taxon>
        <taxon>Chromadorea</taxon>
        <taxon>Rhabditida</taxon>
        <taxon>Spirurina</taxon>
        <taxon>Spiruromorpha</taxon>
        <taxon>Filarioidea</taxon>
        <taxon>Onchocercidae</taxon>
        <taxon>Loa</taxon>
    </lineage>
</organism>
<dbReference type="RefSeq" id="XP_020305211.1">
    <property type="nucleotide sequence ID" value="XM_020451041.1"/>
</dbReference>
<reference evidence="1" key="1">
    <citation type="submission" date="2012-04" db="EMBL/GenBank/DDBJ databases">
        <title>The Genome Sequence of Loa loa.</title>
        <authorList>
            <consortium name="The Broad Institute Genome Sequencing Platform"/>
            <consortium name="Broad Institute Genome Sequencing Center for Infectious Disease"/>
            <person name="Nutman T.B."/>
            <person name="Fink D.L."/>
            <person name="Russ C."/>
            <person name="Young S."/>
            <person name="Zeng Q."/>
            <person name="Gargeya S."/>
            <person name="Alvarado L."/>
            <person name="Berlin A."/>
            <person name="Chapman S.B."/>
            <person name="Chen Z."/>
            <person name="Freedman E."/>
            <person name="Gellesch M."/>
            <person name="Goldberg J."/>
            <person name="Griggs A."/>
            <person name="Gujja S."/>
            <person name="Heilman E.R."/>
            <person name="Heiman D."/>
            <person name="Howarth C."/>
            <person name="Mehta T."/>
            <person name="Neiman D."/>
            <person name="Pearson M."/>
            <person name="Roberts A."/>
            <person name="Saif S."/>
            <person name="Shea T."/>
            <person name="Shenoy N."/>
            <person name="Sisk P."/>
            <person name="Stolte C."/>
            <person name="Sykes S."/>
            <person name="White J."/>
            <person name="Yandava C."/>
            <person name="Haas B."/>
            <person name="Henn M.R."/>
            <person name="Nusbaum C."/>
            <person name="Birren B."/>
        </authorList>
    </citation>
    <scope>NUCLEOTIDE SEQUENCE [LARGE SCALE GENOMIC DNA]</scope>
</reference>
<name>A0A1S0UF34_LOALO</name>
<protein>
    <submittedName>
        <fullName evidence="1">Uncharacterized protein</fullName>
    </submittedName>
</protein>
<dbReference type="EMBL" id="JH712349">
    <property type="protein sequence ID" value="EJD74282.1"/>
    <property type="molecule type" value="Genomic_DNA"/>
</dbReference>
<proteinExistence type="predicted"/>
<dbReference type="InParanoid" id="A0A1S0UF34"/>
<sequence length="67" mass="8397">MDLTRLQTNIHRWRKQQQFELKRRTIENKASKTLYWYIRINQRKIVGEYPETKECAEKRLIRGYGRR</sequence>
<dbReference type="GeneID" id="31251917"/>
<dbReference type="AlphaFoldDB" id="A0A1S0UF34"/>
<accession>A0A1S0UF34</accession>